<sequence length="229" mass="26108">MALKGNPDVRIKKPEEKHNTLKTKNALIIFTRNPELGKCKTRLAVTIGDKSALDIYKFLLQHTAKVSANVTADRFVFYSEKVRENDLWEEAVFNKKVQNGDDLGIRMQHAFTEIFEMGYENAIIIGSDLYDITSEDINKAFSKLNTHDFVLGPAKDGGYYLLGMKMVKEEIFSAKNWGTDTVLKATLEDLKEESVAQLDEKNDIDYFADIKDVEAFQQFLPAHLDNKFI</sequence>
<evidence type="ECO:0000313" key="1">
    <source>
        <dbReference type="EMBL" id="RDK89062.1"/>
    </source>
</evidence>
<accession>A0A370QL45</accession>
<dbReference type="PANTHER" id="PTHR36529">
    <property type="entry name" value="SLL1095 PROTEIN"/>
    <property type="match status" value="1"/>
</dbReference>
<dbReference type="PANTHER" id="PTHR36529:SF1">
    <property type="entry name" value="GLYCOSYLTRANSFERASE"/>
    <property type="match status" value="1"/>
</dbReference>
<dbReference type="OrthoDB" id="9798250at2"/>
<dbReference type="InterPro" id="IPR029044">
    <property type="entry name" value="Nucleotide-diphossugar_trans"/>
</dbReference>
<dbReference type="Proteomes" id="UP000255317">
    <property type="component" value="Unassembled WGS sequence"/>
</dbReference>
<evidence type="ECO:0000313" key="2">
    <source>
        <dbReference type="Proteomes" id="UP000255317"/>
    </source>
</evidence>
<dbReference type="AlphaFoldDB" id="A0A370QL45"/>
<evidence type="ECO:0008006" key="3">
    <source>
        <dbReference type="Google" id="ProtNLM"/>
    </source>
</evidence>
<dbReference type="SUPFAM" id="SSF53448">
    <property type="entry name" value="Nucleotide-diphospho-sugar transferases"/>
    <property type="match status" value="1"/>
</dbReference>
<proteinExistence type="predicted"/>
<name>A0A370QL45_9FLAO</name>
<comment type="caution">
    <text evidence="1">The sequence shown here is derived from an EMBL/GenBank/DDBJ whole genome shotgun (WGS) entry which is preliminary data.</text>
</comment>
<organism evidence="1 2">
    <name type="scientific">Marinirhabdus gelatinilytica</name>
    <dbReference type="NCBI Taxonomy" id="1703343"/>
    <lineage>
        <taxon>Bacteria</taxon>
        <taxon>Pseudomonadati</taxon>
        <taxon>Bacteroidota</taxon>
        <taxon>Flavobacteriia</taxon>
        <taxon>Flavobacteriales</taxon>
        <taxon>Flavobacteriaceae</taxon>
    </lineage>
</organism>
<dbReference type="Pfam" id="PF09837">
    <property type="entry name" value="DUF2064"/>
    <property type="match status" value="1"/>
</dbReference>
<gene>
    <name evidence="1" type="ORF">C8D94_101941</name>
</gene>
<dbReference type="Gene3D" id="3.90.550.10">
    <property type="entry name" value="Spore Coat Polysaccharide Biosynthesis Protein SpsA, Chain A"/>
    <property type="match status" value="1"/>
</dbReference>
<protein>
    <recommendedName>
        <fullName evidence="3">Glycosyltransferase</fullName>
    </recommendedName>
</protein>
<keyword evidence="2" id="KW-1185">Reference proteome</keyword>
<dbReference type="NCBIfam" id="TIGR04282">
    <property type="entry name" value="glyco_like_cofC"/>
    <property type="match status" value="1"/>
</dbReference>
<dbReference type="InterPro" id="IPR018641">
    <property type="entry name" value="Trfase_1_rSAM/seldom-assoc"/>
</dbReference>
<dbReference type="EMBL" id="QRAO01000001">
    <property type="protein sequence ID" value="RDK89062.1"/>
    <property type="molecule type" value="Genomic_DNA"/>
</dbReference>
<reference evidence="1 2" key="1">
    <citation type="submission" date="2018-07" db="EMBL/GenBank/DDBJ databases">
        <title>Genomic Encyclopedia of Type Strains, Phase IV (KMG-IV): sequencing the most valuable type-strain genomes for metagenomic binning, comparative biology and taxonomic classification.</title>
        <authorList>
            <person name="Goeker M."/>
        </authorList>
    </citation>
    <scope>NUCLEOTIDE SEQUENCE [LARGE SCALE GENOMIC DNA]</scope>
    <source>
        <strain evidence="1 2">DSM 101478</strain>
    </source>
</reference>